<evidence type="ECO:0000259" key="5">
    <source>
        <dbReference type="SMART" id="SM00382"/>
    </source>
</evidence>
<dbReference type="InterPro" id="IPR050168">
    <property type="entry name" value="AAA_ATPase_domain"/>
</dbReference>
<keyword evidence="2 3" id="KW-0067">ATP-binding</keyword>
<dbReference type="GO" id="GO:0034098">
    <property type="term" value="C:VCP-NPL4-UFD1 AAA ATPase complex"/>
    <property type="evidence" value="ECO:0007669"/>
    <property type="project" value="TreeGrafter"/>
</dbReference>
<protein>
    <submittedName>
        <fullName evidence="6">TERA ATPase</fullName>
    </submittedName>
</protein>
<dbReference type="InterPro" id="IPR003959">
    <property type="entry name" value="ATPase_AAA_core"/>
</dbReference>
<dbReference type="EMBL" id="VXBL01002937">
    <property type="protein sequence ID" value="NXO51283.1"/>
    <property type="molecule type" value="Genomic_DNA"/>
</dbReference>
<dbReference type="CDD" id="cd19528">
    <property type="entry name" value="RecA-like_CDC48_r2-like"/>
    <property type="match status" value="1"/>
</dbReference>
<feature type="region of interest" description="Disordered" evidence="4">
    <location>
        <begin position="492"/>
        <end position="526"/>
    </location>
</feature>
<dbReference type="Proteomes" id="UP000567570">
    <property type="component" value="Unassembled WGS sequence"/>
</dbReference>
<dbReference type="FunFam" id="3.40.50.300:FF:000048">
    <property type="entry name" value="Transitional endoplasmic reticulum ATPase"/>
    <property type="match status" value="1"/>
</dbReference>
<proteinExistence type="inferred from homology"/>
<dbReference type="GO" id="GO:0005524">
    <property type="term" value="F:ATP binding"/>
    <property type="evidence" value="ECO:0007669"/>
    <property type="project" value="UniProtKB-KW"/>
</dbReference>
<dbReference type="InterPro" id="IPR003593">
    <property type="entry name" value="AAA+_ATPase"/>
</dbReference>
<dbReference type="GO" id="GO:0005829">
    <property type="term" value="C:cytosol"/>
    <property type="evidence" value="ECO:0007669"/>
    <property type="project" value="TreeGrafter"/>
</dbReference>
<dbReference type="GO" id="GO:0016887">
    <property type="term" value="F:ATP hydrolysis activity"/>
    <property type="evidence" value="ECO:0007669"/>
    <property type="project" value="InterPro"/>
</dbReference>
<dbReference type="SMART" id="SM00382">
    <property type="entry name" value="AAA"/>
    <property type="match status" value="2"/>
</dbReference>
<dbReference type="FunFam" id="3.40.50.300:FF:000012">
    <property type="entry name" value="Transitional endoplasmic reticulum ATPase"/>
    <property type="match status" value="1"/>
</dbReference>
<feature type="non-terminal residue" evidence="6">
    <location>
        <position position="1"/>
    </location>
</feature>
<dbReference type="InterPro" id="IPR003960">
    <property type="entry name" value="ATPase_AAA_CS"/>
</dbReference>
<comment type="caution">
    <text evidence="6">The sequence shown here is derived from an EMBL/GenBank/DDBJ whole genome shotgun (WGS) entry which is preliminary data.</text>
</comment>
<dbReference type="GO" id="GO:0005634">
    <property type="term" value="C:nucleus"/>
    <property type="evidence" value="ECO:0007669"/>
    <property type="project" value="TreeGrafter"/>
</dbReference>
<feature type="domain" description="AAA+ ATPase" evidence="5">
    <location>
        <begin position="236"/>
        <end position="375"/>
    </location>
</feature>
<dbReference type="Pfam" id="PF17862">
    <property type="entry name" value="AAA_lid_3"/>
    <property type="match status" value="1"/>
</dbReference>
<dbReference type="PANTHER" id="PTHR23077:SF69">
    <property type="entry name" value="TRANSITIONAL ENDOPLASMIC RETICULUM ATPASE"/>
    <property type="match status" value="1"/>
</dbReference>
<dbReference type="Gene3D" id="1.10.8.60">
    <property type="match status" value="1"/>
</dbReference>
<feature type="domain" description="AAA+ ATPase" evidence="5">
    <location>
        <begin position="1"/>
        <end position="99"/>
    </location>
</feature>
<gene>
    <name evidence="6" type="primary">Vcp</name>
    <name evidence="6" type="ORF">ARAGUA_R01404</name>
</gene>
<organism evidence="6 7">
    <name type="scientific">Aramus guarauna</name>
    <name type="common">Limpkin</name>
    <name type="synonym">Scolopax guarauna</name>
    <dbReference type="NCBI Taxonomy" id="54356"/>
    <lineage>
        <taxon>Eukaryota</taxon>
        <taxon>Metazoa</taxon>
        <taxon>Chordata</taxon>
        <taxon>Craniata</taxon>
        <taxon>Vertebrata</taxon>
        <taxon>Euteleostomi</taxon>
        <taxon>Archelosauria</taxon>
        <taxon>Archosauria</taxon>
        <taxon>Dinosauria</taxon>
        <taxon>Saurischia</taxon>
        <taxon>Theropoda</taxon>
        <taxon>Coelurosauria</taxon>
        <taxon>Aves</taxon>
        <taxon>Neognathae</taxon>
        <taxon>Neoaves</taxon>
        <taxon>Gruiformes</taxon>
        <taxon>Aramidae</taxon>
        <taxon>Aramus</taxon>
    </lineage>
</organism>
<evidence type="ECO:0000313" key="6">
    <source>
        <dbReference type="EMBL" id="NXO51283.1"/>
    </source>
</evidence>
<name>A0A7L1SPN1_ARAGA</name>
<keyword evidence="1 3" id="KW-0547">Nucleotide-binding</keyword>
<dbReference type="GO" id="GO:0030970">
    <property type="term" value="P:retrograde protein transport, ER to cytosol"/>
    <property type="evidence" value="ECO:0007669"/>
    <property type="project" value="TreeGrafter"/>
</dbReference>
<dbReference type="FunFam" id="1.10.8.60:FF:000004">
    <property type="entry name" value="Cell division control 48"/>
    <property type="match status" value="1"/>
</dbReference>
<accession>A0A7L1SPN1</accession>
<reference evidence="6 7" key="1">
    <citation type="submission" date="2019-09" db="EMBL/GenBank/DDBJ databases">
        <title>Bird 10,000 Genomes (B10K) Project - Family phase.</title>
        <authorList>
            <person name="Zhang G."/>
        </authorList>
    </citation>
    <scope>NUCLEOTIDE SEQUENCE [LARGE SCALE GENOMIC DNA]</scope>
    <source>
        <strain evidence="6">B10K-DU-002-11</strain>
        <tissue evidence="6">Muscle</tissue>
    </source>
</reference>
<evidence type="ECO:0000256" key="1">
    <source>
        <dbReference type="ARBA" id="ARBA00022741"/>
    </source>
</evidence>
<dbReference type="Gene3D" id="3.40.50.300">
    <property type="entry name" value="P-loop containing nucleotide triphosphate hydrolases"/>
    <property type="match status" value="2"/>
</dbReference>
<dbReference type="Pfam" id="PF00004">
    <property type="entry name" value="AAA"/>
    <property type="match status" value="2"/>
</dbReference>
<sequence>MSKLAGESESNLRKAFEEAEKNAPAIIFIDELDAIAPKREKTHGEVERRIVSQLLTLMDGLKQRAHVIVMAATNRPNSIDPALRRFGRFDREVDIGIPDATGRLEILQIHTKNMKLADDVDLEQVANETHGHVGADLAALCSEAALQAIRKKMDLIDLEDETIDAEVMNSLAVTMDDFRWALSQSNPSALRETVVEVPQVTWEDIGGLEDVKRELQELVQYPVEHPDKFLKFGMTPSKGVLFYGPPGCGKTLLAKAIANECQANFISIKGPELLTMWFGESEANVREIFDKARQAAPCVLFFDELDSIAKARGGNIGDGGGAADRVINQILTEMDGMSTKKNVFIIGATNRPDIIDPAILRPGRLDQLIYIPLPDEKSRVAILKANLRKSPVAKVGSESDLDFLCAARAPHELRAGGCSRWHRAGKPSVHEGWKGRRRGRLFHLTPNAETSANYTLHPQVQRHLQPLHSFLLAVRRILNNISSLPSCTAARRFPSGNQGGAGPSQGTGGGSGGNVYSEDNDDDLYG</sequence>
<dbReference type="GO" id="GO:0097352">
    <property type="term" value="P:autophagosome maturation"/>
    <property type="evidence" value="ECO:0007669"/>
    <property type="project" value="TreeGrafter"/>
</dbReference>
<evidence type="ECO:0000256" key="4">
    <source>
        <dbReference type="SAM" id="MobiDB-lite"/>
    </source>
</evidence>
<feature type="non-terminal residue" evidence="6">
    <location>
        <position position="526"/>
    </location>
</feature>
<dbReference type="PROSITE" id="PS00674">
    <property type="entry name" value="AAA"/>
    <property type="match status" value="2"/>
</dbReference>
<evidence type="ECO:0000256" key="2">
    <source>
        <dbReference type="ARBA" id="ARBA00022840"/>
    </source>
</evidence>
<dbReference type="SUPFAM" id="SSF52540">
    <property type="entry name" value="P-loop containing nucleoside triphosphate hydrolases"/>
    <property type="match status" value="2"/>
</dbReference>
<evidence type="ECO:0000313" key="7">
    <source>
        <dbReference type="Proteomes" id="UP000567570"/>
    </source>
</evidence>
<feature type="compositionally biased region" description="Gly residues" evidence="4">
    <location>
        <begin position="497"/>
        <end position="513"/>
    </location>
</feature>
<dbReference type="InterPro" id="IPR027417">
    <property type="entry name" value="P-loop_NTPase"/>
</dbReference>
<comment type="similarity">
    <text evidence="3">Belongs to the AAA ATPase family.</text>
</comment>
<dbReference type="GO" id="GO:0051228">
    <property type="term" value="P:mitotic spindle disassembly"/>
    <property type="evidence" value="ECO:0007669"/>
    <property type="project" value="TreeGrafter"/>
</dbReference>
<dbReference type="InterPro" id="IPR041569">
    <property type="entry name" value="AAA_lid_3"/>
</dbReference>
<evidence type="ECO:0000256" key="3">
    <source>
        <dbReference type="RuleBase" id="RU003651"/>
    </source>
</evidence>
<dbReference type="PANTHER" id="PTHR23077">
    <property type="entry name" value="AAA-FAMILY ATPASE"/>
    <property type="match status" value="1"/>
</dbReference>
<dbReference type="AlphaFoldDB" id="A0A7L1SPN1"/>
<keyword evidence="7" id="KW-1185">Reference proteome</keyword>
<dbReference type="GO" id="GO:0031593">
    <property type="term" value="F:polyubiquitin modification-dependent protein binding"/>
    <property type="evidence" value="ECO:0007669"/>
    <property type="project" value="TreeGrafter"/>
</dbReference>